<comment type="caution">
    <text evidence="2">The sequence shown here is derived from an EMBL/GenBank/DDBJ whole genome shotgun (WGS) entry which is preliminary data.</text>
</comment>
<evidence type="ECO:0000313" key="3">
    <source>
        <dbReference type="Proteomes" id="UP001229421"/>
    </source>
</evidence>
<dbReference type="EMBL" id="JAUHHV010000004">
    <property type="protein sequence ID" value="KAK1426543.1"/>
    <property type="molecule type" value="Genomic_DNA"/>
</dbReference>
<name>A0AAD8NYG8_TARER</name>
<organism evidence="2 3">
    <name type="scientific">Tagetes erecta</name>
    <name type="common">African marigold</name>
    <dbReference type="NCBI Taxonomy" id="13708"/>
    <lineage>
        <taxon>Eukaryota</taxon>
        <taxon>Viridiplantae</taxon>
        <taxon>Streptophyta</taxon>
        <taxon>Embryophyta</taxon>
        <taxon>Tracheophyta</taxon>
        <taxon>Spermatophyta</taxon>
        <taxon>Magnoliopsida</taxon>
        <taxon>eudicotyledons</taxon>
        <taxon>Gunneridae</taxon>
        <taxon>Pentapetalae</taxon>
        <taxon>asterids</taxon>
        <taxon>campanulids</taxon>
        <taxon>Asterales</taxon>
        <taxon>Asteraceae</taxon>
        <taxon>Asteroideae</taxon>
        <taxon>Heliantheae alliance</taxon>
        <taxon>Tageteae</taxon>
        <taxon>Tagetes</taxon>
    </lineage>
</organism>
<feature type="compositionally biased region" description="Low complexity" evidence="1">
    <location>
        <begin position="64"/>
        <end position="73"/>
    </location>
</feature>
<gene>
    <name evidence="2" type="ORF">QVD17_15217</name>
</gene>
<feature type="region of interest" description="Disordered" evidence="1">
    <location>
        <begin position="64"/>
        <end position="84"/>
    </location>
</feature>
<dbReference type="AlphaFoldDB" id="A0AAD8NYG8"/>
<reference evidence="2" key="1">
    <citation type="journal article" date="2023" name="bioRxiv">
        <title>Improved chromosome-level genome assembly for marigold (Tagetes erecta).</title>
        <authorList>
            <person name="Jiang F."/>
            <person name="Yuan L."/>
            <person name="Wang S."/>
            <person name="Wang H."/>
            <person name="Xu D."/>
            <person name="Wang A."/>
            <person name="Fan W."/>
        </authorList>
    </citation>
    <scope>NUCLEOTIDE SEQUENCE</scope>
    <source>
        <strain evidence="2">WSJ</strain>
        <tissue evidence="2">Leaf</tissue>
    </source>
</reference>
<sequence length="84" mass="8860">MQEVDDPAVIDDDIEKQLLSTSSAAVNDGGGGGSSGKRTMRKVILAIWSAHVFHQISAAVSRVNVSSSSKSSSIPADHQHQQDD</sequence>
<proteinExistence type="predicted"/>
<evidence type="ECO:0000313" key="2">
    <source>
        <dbReference type="EMBL" id="KAK1426543.1"/>
    </source>
</evidence>
<evidence type="ECO:0000256" key="1">
    <source>
        <dbReference type="SAM" id="MobiDB-lite"/>
    </source>
</evidence>
<dbReference type="Proteomes" id="UP001229421">
    <property type="component" value="Unassembled WGS sequence"/>
</dbReference>
<keyword evidence="3" id="KW-1185">Reference proteome</keyword>
<accession>A0AAD8NYG8</accession>
<protein>
    <submittedName>
        <fullName evidence="2">Uncharacterized protein</fullName>
    </submittedName>
</protein>